<evidence type="ECO:0000256" key="6">
    <source>
        <dbReference type="HAMAP-Rule" id="MF_00074"/>
    </source>
</evidence>
<comment type="similarity">
    <text evidence="6">Belongs to the methyltransferase superfamily. RNA methyltransferase RsmG family.</text>
</comment>
<dbReference type="Gene3D" id="3.40.50.150">
    <property type="entry name" value="Vaccinia Virus protein VP39"/>
    <property type="match status" value="1"/>
</dbReference>
<feature type="binding site" evidence="6">
    <location>
        <begin position="116"/>
        <end position="117"/>
    </location>
    <ligand>
        <name>S-adenosyl-L-methionine</name>
        <dbReference type="ChEBI" id="CHEBI:59789"/>
    </ligand>
</feature>
<dbReference type="CDD" id="cd02440">
    <property type="entry name" value="AdoMet_MTases"/>
    <property type="match status" value="1"/>
</dbReference>
<evidence type="ECO:0000256" key="5">
    <source>
        <dbReference type="ARBA" id="ARBA00022691"/>
    </source>
</evidence>
<dbReference type="InterPro" id="IPR003682">
    <property type="entry name" value="rRNA_ssu_MeTfrase_G"/>
</dbReference>
<keyword evidence="3 6" id="KW-0489">Methyltransferase</keyword>
<comment type="subcellular location">
    <subcellularLocation>
        <location evidence="6">Cytoplasm</location>
    </subcellularLocation>
</comment>
<keyword evidence="1 6" id="KW-0963">Cytoplasm</keyword>
<dbReference type="NCBIfam" id="TIGR00138">
    <property type="entry name" value="rsmG_gidB"/>
    <property type="match status" value="1"/>
</dbReference>
<dbReference type="HAMAP" id="MF_00074">
    <property type="entry name" value="16SrRNA_methyltr_G"/>
    <property type="match status" value="1"/>
</dbReference>
<evidence type="ECO:0000313" key="7">
    <source>
        <dbReference type="EMBL" id="AWI34686.1"/>
    </source>
</evidence>
<dbReference type="EMBL" id="CP021886">
    <property type="protein sequence ID" value="AWI34686.1"/>
    <property type="molecule type" value="Genomic_DNA"/>
</dbReference>
<sequence>MNLALPLESLEKLESYKEFLQKWNKIHSLSGARDSKEILKNIEDSLYPLSIQTLNLTEKKMLFDVGSGNGFPAVPLGIVLKIPVILCEPNAKKAAFLQNLKAQLALENFEILRQRVEETRYHKNIDFITSRATFKLSSFVTKVRHLIHKETLILLYKGSRVQTEMMESLEFKQYQRGLRHYLVFKGESLCNGY</sequence>
<dbReference type="InterPro" id="IPR029063">
    <property type="entry name" value="SAM-dependent_MTases_sf"/>
</dbReference>
<feature type="binding site" evidence="6">
    <location>
        <position position="131"/>
    </location>
    <ligand>
        <name>S-adenosyl-L-methionine</name>
        <dbReference type="ChEBI" id="CHEBI:59789"/>
    </ligand>
</feature>
<dbReference type="OrthoDB" id="9808773at2"/>
<feature type="binding site" evidence="6">
    <location>
        <position position="71"/>
    </location>
    <ligand>
        <name>S-adenosyl-L-methionine</name>
        <dbReference type="ChEBI" id="CHEBI:59789"/>
    </ligand>
</feature>
<dbReference type="AlphaFoldDB" id="A0A2U8FF57"/>
<organism evidence="7 8">
    <name type="scientific">Helicobacter apodemus</name>
    <dbReference type="NCBI Taxonomy" id="135569"/>
    <lineage>
        <taxon>Bacteria</taxon>
        <taxon>Pseudomonadati</taxon>
        <taxon>Campylobacterota</taxon>
        <taxon>Epsilonproteobacteria</taxon>
        <taxon>Campylobacterales</taxon>
        <taxon>Helicobacteraceae</taxon>
        <taxon>Helicobacter</taxon>
    </lineage>
</organism>
<evidence type="ECO:0000256" key="1">
    <source>
        <dbReference type="ARBA" id="ARBA00022490"/>
    </source>
</evidence>
<dbReference type="EC" id="2.1.1.-" evidence="6"/>
<evidence type="ECO:0000313" key="8">
    <source>
        <dbReference type="Proteomes" id="UP000244890"/>
    </source>
</evidence>
<dbReference type="SUPFAM" id="SSF53335">
    <property type="entry name" value="S-adenosyl-L-methionine-dependent methyltransferases"/>
    <property type="match status" value="1"/>
</dbReference>
<comment type="function">
    <text evidence="6">Specifically methylates the N7 position of a guanine in 16S rRNA.</text>
</comment>
<evidence type="ECO:0000256" key="4">
    <source>
        <dbReference type="ARBA" id="ARBA00022679"/>
    </source>
</evidence>
<comment type="caution">
    <text evidence="6">Lacks conserved residue(s) required for the propagation of feature annotation.</text>
</comment>
<dbReference type="Proteomes" id="UP000244890">
    <property type="component" value="Chromosome"/>
</dbReference>
<name>A0A2U8FF57_9HELI</name>
<dbReference type="GO" id="GO:0070043">
    <property type="term" value="F:rRNA (guanine-N7-)-methyltransferase activity"/>
    <property type="evidence" value="ECO:0007669"/>
    <property type="project" value="UniProtKB-UniRule"/>
</dbReference>
<protein>
    <recommendedName>
        <fullName evidence="6">Ribosomal RNA small subunit methyltransferase G</fullName>
        <ecNumber evidence="6">2.1.1.-</ecNumber>
    </recommendedName>
    <alternativeName>
        <fullName evidence="6">16S rRNA 7-methylguanosine methyltransferase</fullName>
        <shortName evidence="6">16S rRNA m7G methyltransferase</shortName>
    </alternativeName>
</protein>
<keyword evidence="4 6" id="KW-0808">Transferase</keyword>
<gene>
    <name evidence="6 7" type="primary">rsmG</name>
    <name evidence="7" type="ORF">CDV25_07850</name>
</gene>
<dbReference type="PANTHER" id="PTHR31760:SF0">
    <property type="entry name" value="S-ADENOSYL-L-METHIONINE-DEPENDENT METHYLTRANSFERASES SUPERFAMILY PROTEIN"/>
    <property type="match status" value="1"/>
</dbReference>
<evidence type="ECO:0000256" key="2">
    <source>
        <dbReference type="ARBA" id="ARBA00022552"/>
    </source>
</evidence>
<keyword evidence="2 6" id="KW-0698">rRNA processing</keyword>
<reference evidence="7 8" key="1">
    <citation type="submission" date="2017-06" db="EMBL/GenBank/DDBJ databases">
        <title>Complete genome of Helicobacter apodemus.</title>
        <authorList>
            <person name="Cho S."/>
        </authorList>
    </citation>
    <scope>NUCLEOTIDE SEQUENCE [LARGE SCALE GENOMIC DNA]</scope>
    <source>
        <strain evidence="8">SNUVETPUB-15-01</strain>
    </source>
</reference>
<dbReference type="PANTHER" id="PTHR31760">
    <property type="entry name" value="S-ADENOSYL-L-METHIONINE-DEPENDENT METHYLTRANSFERASES SUPERFAMILY PROTEIN"/>
    <property type="match status" value="1"/>
</dbReference>
<dbReference type="PIRSF" id="PIRSF003078">
    <property type="entry name" value="GidB"/>
    <property type="match status" value="1"/>
</dbReference>
<accession>A0A2U8FF57</accession>
<dbReference type="Pfam" id="PF02527">
    <property type="entry name" value="GidB"/>
    <property type="match status" value="1"/>
</dbReference>
<dbReference type="RefSeq" id="WP_108911480.1">
    <property type="nucleotide sequence ID" value="NZ_CP021886.1"/>
</dbReference>
<proteinExistence type="inferred from homology"/>
<keyword evidence="5 6" id="KW-0949">S-adenosyl-L-methionine</keyword>
<evidence type="ECO:0000256" key="3">
    <source>
        <dbReference type="ARBA" id="ARBA00022603"/>
    </source>
</evidence>
<dbReference type="GO" id="GO:0005829">
    <property type="term" value="C:cytosol"/>
    <property type="evidence" value="ECO:0007669"/>
    <property type="project" value="TreeGrafter"/>
</dbReference>
<feature type="binding site" evidence="6">
    <location>
        <position position="66"/>
    </location>
    <ligand>
        <name>S-adenosyl-L-methionine</name>
        <dbReference type="ChEBI" id="CHEBI:59789"/>
    </ligand>
</feature>
<dbReference type="KEGG" id="had:CDV25_07850"/>